<dbReference type="AlphaFoldDB" id="A0A6A7K1K2"/>
<keyword evidence="1" id="KW-0472">Membrane</keyword>
<evidence type="ECO:0000313" key="2">
    <source>
        <dbReference type="EMBL" id="MPW14471.1"/>
    </source>
</evidence>
<dbReference type="Proteomes" id="UP000430466">
    <property type="component" value="Unassembled WGS sequence"/>
</dbReference>
<sequence>MTGMKFKFKFGEFFLGLATLLAIVLSIVLWIFIMTSDQRFSNIGQNQNNTTKQQARSHSAKSLYDLYIPTTSYGFVDGRLRQLYDSKNNLTLEFTKEIQKAKAVSDVKKIVKSRAKYEEYLNDDAYLQLVYPDEITFSLFNHLNNSNNDNREFNRFFVSHSNNIIYLGNDQTSAIYRIKIKGANFDKLRKFARNAKTKSPVHLVKLQEGYSPFYSRTTNSKVYSYLTNHQSYSYFVSRLLGTSGVTSKTNKSGQTIYSLNYYTRLRVPDPESGEHNYLYTHFEKNKIPNATNRLLDSVYYVHQLGLTEQDLRFFDADGSNVGYVNYIEGIPVFLNQRDLQVKTTFSYDSINVAFNSVNFQIPIPFDGQTQELKPTAEVVSELGAHGLKQSDIQRIIVGFKIEKDSSHHSLINLIPTYYVKAYDEWKSVDEWEKKNVAAHRKPGETVKTNEVK</sequence>
<comment type="caution">
    <text evidence="2">The sequence shown here is derived from an EMBL/GenBank/DDBJ whole genome shotgun (WGS) entry which is preliminary data.</text>
</comment>
<organism evidence="2 3">
    <name type="scientific">Lactobacillus helveticus</name>
    <name type="common">Lactobacillus suntoryeus</name>
    <dbReference type="NCBI Taxonomy" id="1587"/>
    <lineage>
        <taxon>Bacteria</taxon>
        <taxon>Bacillati</taxon>
        <taxon>Bacillota</taxon>
        <taxon>Bacilli</taxon>
        <taxon>Lactobacillales</taxon>
        <taxon>Lactobacillaceae</taxon>
        <taxon>Lactobacillus</taxon>
    </lineage>
</organism>
<keyword evidence="1" id="KW-1133">Transmembrane helix</keyword>
<accession>A0A6A7K1K2</accession>
<dbReference type="EMBL" id="WHOE01000033">
    <property type="protein sequence ID" value="MPW14471.1"/>
    <property type="molecule type" value="Genomic_DNA"/>
</dbReference>
<dbReference type="Gene3D" id="3.10.450.310">
    <property type="match status" value="1"/>
</dbReference>
<protein>
    <recommendedName>
        <fullName evidence="4">YycH protein</fullName>
    </recommendedName>
</protein>
<evidence type="ECO:0000256" key="1">
    <source>
        <dbReference type="SAM" id="Phobius"/>
    </source>
</evidence>
<dbReference type="CDD" id="cd15787">
    <property type="entry name" value="YycH_N"/>
    <property type="match status" value="1"/>
</dbReference>
<evidence type="ECO:0000313" key="3">
    <source>
        <dbReference type="Proteomes" id="UP000430466"/>
    </source>
</evidence>
<evidence type="ECO:0008006" key="4">
    <source>
        <dbReference type="Google" id="ProtNLM"/>
    </source>
</evidence>
<name>A0A6A7K1K2_LACHE</name>
<keyword evidence="1" id="KW-0812">Transmembrane</keyword>
<feature type="transmembrane region" description="Helical" evidence="1">
    <location>
        <begin position="12"/>
        <end position="33"/>
    </location>
</feature>
<reference evidence="2 3" key="1">
    <citation type="submission" date="2019-10" db="EMBL/GenBank/DDBJ databases">
        <title>Draft genome sequences of Lactobacillus strains.</title>
        <authorList>
            <person name="Cho G.-S."/>
            <person name="Fagbemigun O."/>
            <person name="Brinks E."/>
            <person name="Franz C.M.A.P."/>
        </authorList>
    </citation>
    <scope>NUCLEOTIDE SEQUENCE [LARGE SCALE GENOMIC DNA]</scope>
    <source>
        <strain evidence="2 3">313</strain>
    </source>
</reference>
<proteinExistence type="predicted"/>
<gene>
    <name evidence="2" type="ORF">GDZ32_05730</name>
</gene>